<name>A0A9C6WFZ2_ARADU</name>
<sequence>MTIDRNGKRNIGSDDERLEEQSWPKKPTLIKPLPLRNSAKTPLCFGSSFKPWKNPSHDNIIIDCDQDNNMVNNTNEVQLGSSSNTNLEMDPKRLKRIMTNRISAQKTREKNNAYVADLENKSKGYEEQIAVILSQIESEQSQVNTLRMEQHKLKLLMATCEKQRLIQEALIEKNKGEVERLRGLQLKLADEAKQARVLFPSSGFGPFIRNDSIQAGLNGVETARRQVDSTTQHPQNHERQGMMMPSWNNTSLMMRTSIPDLNIAKPDPES</sequence>
<dbReference type="GO" id="GO:0003700">
    <property type="term" value="F:DNA-binding transcription factor activity"/>
    <property type="evidence" value="ECO:0007669"/>
    <property type="project" value="InterPro"/>
</dbReference>
<dbReference type="GO" id="GO:0045893">
    <property type="term" value="P:positive regulation of DNA-templated transcription"/>
    <property type="evidence" value="ECO:0007669"/>
    <property type="project" value="TreeGrafter"/>
</dbReference>
<dbReference type="Gene3D" id="1.20.5.170">
    <property type="match status" value="1"/>
</dbReference>
<evidence type="ECO:0000256" key="4">
    <source>
        <dbReference type="SAM" id="MobiDB-lite"/>
    </source>
</evidence>
<accession>A0A9C6WFZ2</accession>
<evidence type="ECO:0000259" key="5">
    <source>
        <dbReference type="PROSITE" id="PS50217"/>
    </source>
</evidence>
<dbReference type="Proteomes" id="UP000515211">
    <property type="component" value="Chromosome 7"/>
</dbReference>
<evidence type="ECO:0000256" key="1">
    <source>
        <dbReference type="ARBA" id="ARBA00023015"/>
    </source>
</evidence>
<dbReference type="PANTHER" id="PTHR46391:SF13">
    <property type="entry name" value="ACTIVATOR OF SPOMIN LUC3"/>
    <property type="match status" value="1"/>
</dbReference>
<dbReference type="GO" id="GO:0003677">
    <property type="term" value="F:DNA binding"/>
    <property type="evidence" value="ECO:0007669"/>
    <property type="project" value="TreeGrafter"/>
</dbReference>
<dbReference type="Pfam" id="PF00170">
    <property type="entry name" value="bZIP_1"/>
    <property type="match status" value="1"/>
</dbReference>
<feature type="domain" description="BZIP" evidence="5">
    <location>
        <begin position="90"/>
        <end position="153"/>
    </location>
</feature>
<dbReference type="InterPro" id="IPR046347">
    <property type="entry name" value="bZIP_sf"/>
</dbReference>
<dbReference type="SMART" id="SM00338">
    <property type="entry name" value="BRLZ"/>
    <property type="match status" value="1"/>
</dbReference>
<feature type="compositionally biased region" description="Basic and acidic residues" evidence="4">
    <location>
        <begin position="1"/>
        <end position="23"/>
    </location>
</feature>
<dbReference type="PANTHER" id="PTHR46391">
    <property type="entry name" value="BASIC LEUCINE ZIPPER 34"/>
    <property type="match status" value="1"/>
</dbReference>
<dbReference type="SUPFAM" id="SSF57959">
    <property type="entry name" value="Leucine zipper domain"/>
    <property type="match status" value="1"/>
</dbReference>
<dbReference type="InterPro" id="IPR004827">
    <property type="entry name" value="bZIP"/>
</dbReference>
<reference evidence="6" key="1">
    <citation type="journal article" date="2016" name="Nat. Genet.">
        <title>The genome sequences of Arachis duranensis and Arachis ipaensis, the diploid ancestors of cultivated peanut.</title>
        <authorList>
            <person name="Bertioli D.J."/>
            <person name="Cannon S.B."/>
            <person name="Froenicke L."/>
            <person name="Huang G."/>
            <person name="Farmer A.D."/>
            <person name="Cannon E.K."/>
            <person name="Liu X."/>
            <person name="Gao D."/>
            <person name="Clevenger J."/>
            <person name="Dash S."/>
            <person name="Ren L."/>
            <person name="Moretzsohn M.C."/>
            <person name="Shirasawa K."/>
            <person name="Huang W."/>
            <person name="Vidigal B."/>
            <person name="Abernathy B."/>
            <person name="Chu Y."/>
            <person name="Niederhuth C.E."/>
            <person name="Umale P."/>
            <person name="Araujo A.C."/>
            <person name="Kozik A."/>
            <person name="Kim K.D."/>
            <person name="Burow M.D."/>
            <person name="Varshney R.K."/>
            <person name="Wang X."/>
            <person name="Zhang X."/>
            <person name="Barkley N."/>
            <person name="Guimaraes P.M."/>
            <person name="Isobe S."/>
            <person name="Guo B."/>
            <person name="Liao B."/>
            <person name="Stalker H.T."/>
            <person name="Schmitz R.J."/>
            <person name="Scheffler B.E."/>
            <person name="Leal-Bertioli S.C."/>
            <person name="Xun X."/>
            <person name="Jackson S.A."/>
            <person name="Michelmore R."/>
            <person name="Ozias-Akins P."/>
        </authorList>
    </citation>
    <scope>NUCLEOTIDE SEQUENCE [LARGE SCALE GENOMIC DNA]</scope>
    <source>
        <strain evidence="6">cv. V14167</strain>
    </source>
</reference>
<dbReference type="RefSeq" id="XP_052108316.1">
    <property type="nucleotide sequence ID" value="XM_052252356.1"/>
</dbReference>
<feature type="region of interest" description="Disordered" evidence="4">
    <location>
        <begin position="1"/>
        <end position="33"/>
    </location>
</feature>
<keyword evidence="1" id="KW-0805">Transcription regulation</keyword>
<gene>
    <name evidence="7" type="primary">LOC107458286</name>
</gene>
<feature type="compositionally biased region" description="Low complexity" evidence="4">
    <location>
        <begin position="24"/>
        <end position="33"/>
    </location>
</feature>
<evidence type="ECO:0000256" key="3">
    <source>
        <dbReference type="ARBA" id="ARBA00023242"/>
    </source>
</evidence>
<dbReference type="GO" id="GO:0005634">
    <property type="term" value="C:nucleus"/>
    <property type="evidence" value="ECO:0007669"/>
    <property type="project" value="TreeGrafter"/>
</dbReference>
<proteinExistence type="predicted"/>
<keyword evidence="2" id="KW-0804">Transcription</keyword>
<dbReference type="AlphaFoldDB" id="A0A9C6WFZ2"/>
<organism evidence="6 7">
    <name type="scientific">Arachis duranensis</name>
    <name type="common">Wild peanut</name>
    <dbReference type="NCBI Taxonomy" id="130453"/>
    <lineage>
        <taxon>Eukaryota</taxon>
        <taxon>Viridiplantae</taxon>
        <taxon>Streptophyta</taxon>
        <taxon>Embryophyta</taxon>
        <taxon>Tracheophyta</taxon>
        <taxon>Spermatophyta</taxon>
        <taxon>Magnoliopsida</taxon>
        <taxon>eudicotyledons</taxon>
        <taxon>Gunneridae</taxon>
        <taxon>Pentapetalae</taxon>
        <taxon>rosids</taxon>
        <taxon>fabids</taxon>
        <taxon>Fabales</taxon>
        <taxon>Fabaceae</taxon>
        <taxon>Papilionoideae</taxon>
        <taxon>50 kb inversion clade</taxon>
        <taxon>dalbergioids sensu lato</taxon>
        <taxon>Dalbergieae</taxon>
        <taxon>Pterocarpus clade</taxon>
        <taxon>Arachis</taxon>
    </lineage>
</organism>
<evidence type="ECO:0000256" key="2">
    <source>
        <dbReference type="ARBA" id="ARBA00023163"/>
    </source>
</evidence>
<evidence type="ECO:0000313" key="6">
    <source>
        <dbReference type="Proteomes" id="UP000515211"/>
    </source>
</evidence>
<dbReference type="GeneID" id="107458286"/>
<dbReference type="InterPro" id="IPR052483">
    <property type="entry name" value="bZIP_transcription_regulators"/>
</dbReference>
<protein>
    <submittedName>
        <fullName evidence="7">Transcription factor RF2a-like isoform X1</fullName>
    </submittedName>
</protein>
<keyword evidence="6" id="KW-1185">Reference proteome</keyword>
<keyword evidence="3" id="KW-0539">Nucleus</keyword>
<evidence type="ECO:0000313" key="7">
    <source>
        <dbReference type="RefSeq" id="XP_052108316.1"/>
    </source>
</evidence>
<dbReference type="PROSITE" id="PS50217">
    <property type="entry name" value="BZIP"/>
    <property type="match status" value="1"/>
</dbReference>
<reference evidence="7" key="2">
    <citation type="submission" date="2025-08" db="UniProtKB">
        <authorList>
            <consortium name="RefSeq"/>
        </authorList>
    </citation>
    <scope>IDENTIFICATION</scope>
    <source>
        <tissue evidence="7">Whole plant</tissue>
    </source>
</reference>